<evidence type="ECO:0000313" key="12">
    <source>
        <dbReference type="EMBL" id="MPM27656.1"/>
    </source>
</evidence>
<sequence>MFVDDTISAVATALGEGAIGIIRLSGPRSCEIADRIFKAASGKRLEKYPPNTLVYGHIVDGNGVIVDETLVVFMRSPRSYTAENVVEIQAHGGIQSLKKILSLTYESGARPAEPGEFTKRAFLNGRIDLAQAEAVMDIIKARSEVSLKLALRQQQGQLSKEIGLLRKRLLDIIVNLEAVIDYPEEDIEEVTFLNVKNTIYDVQSEISLLLNNAHTGKIMREGMKTVIIGRPNVGKSSLLNSLLREERAIVSEIPGTTRDVIEEQLLIDGIPLVLTDTAGIRDTDDYVEKIGVAKTKKILEEAELAVVVLDGSECLHSEDIDILQAVKEKPYVIIVNKSDLPQAIDLAALQADFGAENIMQLSAMTSAGVDDFIDWLKKYVYGAGGQLEEGIYVQNARHEYLLKQAFASLSDALTAAGNHVPYDCIIIDLRNAVEALGFINGDTVSDEIINEIFARFCVGK</sequence>
<dbReference type="InterPro" id="IPR006073">
    <property type="entry name" value="GTP-bd"/>
</dbReference>
<evidence type="ECO:0000259" key="11">
    <source>
        <dbReference type="PROSITE" id="PS51709"/>
    </source>
</evidence>
<keyword evidence="8" id="KW-0460">Magnesium</keyword>
<proteinExistence type="inferred from homology"/>
<dbReference type="PRINTS" id="PR00449">
    <property type="entry name" value="RASTRNSFRMNG"/>
</dbReference>
<dbReference type="NCBIfam" id="TIGR00450">
    <property type="entry name" value="mnmE_trmE_thdF"/>
    <property type="match status" value="1"/>
</dbReference>
<dbReference type="Gene3D" id="3.40.50.300">
    <property type="entry name" value="P-loop containing nucleotide triphosphate hydrolases"/>
    <property type="match status" value="1"/>
</dbReference>
<keyword evidence="4" id="KW-0819">tRNA processing</keyword>
<dbReference type="NCBIfam" id="NF003661">
    <property type="entry name" value="PRK05291.1-3"/>
    <property type="match status" value="1"/>
</dbReference>
<dbReference type="PANTHER" id="PTHR42714">
    <property type="entry name" value="TRNA MODIFICATION GTPASE GTPBP3"/>
    <property type="match status" value="1"/>
</dbReference>
<dbReference type="GO" id="GO:0005525">
    <property type="term" value="F:GTP binding"/>
    <property type="evidence" value="ECO:0007669"/>
    <property type="project" value="UniProtKB-KW"/>
</dbReference>
<comment type="caution">
    <text evidence="12">The sequence shown here is derived from an EMBL/GenBank/DDBJ whole genome shotgun (WGS) entry which is preliminary data.</text>
</comment>
<evidence type="ECO:0000256" key="10">
    <source>
        <dbReference type="ARBA" id="ARBA00023134"/>
    </source>
</evidence>
<dbReference type="PANTHER" id="PTHR42714:SF2">
    <property type="entry name" value="TRNA MODIFICATION GTPASE GTPBP3, MITOCHONDRIAL"/>
    <property type="match status" value="1"/>
</dbReference>
<comment type="subcellular location">
    <subcellularLocation>
        <location evidence="1">Plastid</location>
        <location evidence="1">Chloroplast</location>
    </subcellularLocation>
</comment>
<comment type="similarity">
    <text evidence="2">Belongs to the TRAFAC class TrmE-Era-EngA-EngB-Septin-like GTPase superfamily. TrmE GTPase family.</text>
</comment>
<dbReference type="InterPro" id="IPR004520">
    <property type="entry name" value="GTPase_MnmE"/>
</dbReference>
<evidence type="ECO:0000256" key="5">
    <source>
        <dbReference type="ARBA" id="ARBA00022723"/>
    </source>
</evidence>
<gene>
    <name evidence="12" type="primary">mnmE_28</name>
    <name evidence="12" type="ORF">SDC9_74169</name>
</gene>
<dbReference type="HAMAP" id="MF_00379">
    <property type="entry name" value="GTPase_MnmE"/>
    <property type="match status" value="1"/>
</dbReference>
<dbReference type="Pfam" id="PF01926">
    <property type="entry name" value="MMR_HSR1"/>
    <property type="match status" value="1"/>
</dbReference>
<dbReference type="GO" id="GO:0005829">
    <property type="term" value="C:cytosol"/>
    <property type="evidence" value="ECO:0007669"/>
    <property type="project" value="TreeGrafter"/>
</dbReference>
<evidence type="ECO:0000256" key="9">
    <source>
        <dbReference type="ARBA" id="ARBA00022958"/>
    </source>
</evidence>
<evidence type="ECO:0000256" key="1">
    <source>
        <dbReference type="ARBA" id="ARBA00004229"/>
    </source>
</evidence>
<protein>
    <submittedName>
        <fullName evidence="12">tRNA modification GTPase MnmE</fullName>
        <ecNumber evidence="12">3.6.-.-</ecNumber>
    </submittedName>
</protein>
<evidence type="ECO:0000256" key="4">
    <source>
        <dbReference type="ARBA" id="ARBA00022694"/>
    </source>
</evidence>
<name>A0A644YGM6_9ZZZZ</name>
<organism evidence="12">
    <name type="scientific">bioreactor metagenome</name>
    <dbReference type="NCBI Taxonomy" id="1076179"/>
    <lineage>
        <taxon>unclassified sequences</taxon>
        <taxon>metagenomes</taxon>
        <taxon>ecological metagenomes</taxon>
    </lineage>
</organism>
<dbReference type="InterPro" id="IPR027417">
    <property type="entry name" value="P-loop_NTPase"/>
</dbReference>
<dbReference type="NCBIfam" id="TIGR00231">
    <property type="entry name" value="small_GTP"/>
    <property type="match status" value="1"/>
</dbReference>
<keyword evidence="3" id="KW-0963">Cytoplasm</keyword>
<keyword evidence="6" id="KW-0547">Nucleotide-binding</keyword>
<dbReference type="Gene3D" id="3.30.1360.120">
    <property type="entry name" value="Probable tRNA modification gtpase trme, domain 1"/>
    <property type="match status" value="1"/>
</dbReference>
<reference evidence="12" key="1">
    <citation type="submission" date="2019-08" db="EMBL/GenBank/DDBJ databases">
        <authorList>
            <person name="Kucharzyk K."/>
            <person name="Murdoch R.W."/>
            <person name="Higgins S."/>
            <person name="Loffler F."/>
        </authorList>
    </citation>
    <scope>NUCLEOTIDE SEQUENCE</scope>
</reference>
<dbReference type="GO" id="GO:0002098">
    <property type="term" value="P:tRNA wobble uridine modification"/>
    <property type="evidence" value="ECO:0007669"/>
    <property type="project" value="TreeGrafter"/>
</dbReference>
<evidence type="ECO:0000256" key="7">
    <source>
        <dbReference type="ARBA" id="ARBA00022801"/>
    </source>
</evidence>
<dbReference type="CDD" id="cd04164">
    <property type="entry name" value="trmE"/>
    <property type="match status" value="1"/>
</dbReference>
<dbReference type="InterPro" id="IPR025867">
    <property type="entry name" value="MnmE_helical"/>
</dbReference>
<dbReference type="FunFam" id="3.40.50.300:FF:000494">
    <property type="entry name" value="tRNA modification GTPase MnmE"/>
    <property type="match status" value="1"/>
</dbReference>
<dbReference type="InterPro" id="IPR027266">
    <property type="entry name" value="TrmE/GcvT-like"/>
</dbReference>
<dbReference type="PROSITE" id="PS51709">
    <property type="entry name" value="G_TRME"/>
    <property type="match status" value="1"/>
</dbReference>
<dbReference type="InterPro" id="IPR027368">
    <property type="entry name" value="MnmE_dom2"/>
</dbReference>
<keyword evidence="7 12" id="KW-0378">Hydrolase</keyword>
<accession>A0A644YGM6</accession>
<dbReference type="Gene3D" id="1.20.120.430">
    <property type="entry name" value="tRNA modification GTPase MnmE domain 2"/>
    <property type="match status" value="1"/>
</dbReference>
<dbReference type="AlphaFoldDB" id="A0A644YGM6"/>
<evidence type="ECO:0000256" key="8">
    <source>
        <dbReference type="ARBA" id="ARBA00022842"/>
    </source>
</evidence>
<dbReference type="InterPro" id="IPR018948">
    <property type="entry name" value="GTP-bd_TrmE_N"/>
</dbReference>
<dbReference type="CDD" id="cd14858">
    <property type="entry name" value="TrmE_N"/>
    <property type="match status" value="1"/>
</dbReference>
<keyword evidence="5" id="KW-0479">Metal-binding</keyword>
<dbReference type="InterPro" id="IPR031168">
    <property type="entry name" value="G_TrmE"/>
</dbReference>
<feature type="domain" description="TrmE-type G" evidence="11">
    <location>
        <begin position="222"/>
        <end position="381"/>
    </location>
</feature>
<dbReference type="EC" id="3.6.-.-" evidence="12"/>
<dbReference type="GO" id="GO:0003924">
    <property type="term" value="F:GTPase activity"/>
    <property type="evidence" value="ECO:0007669"/>
    <property type="project" value="InterPro"/>
</dbReference>
<dbReference type="FunFam" id="3.30.1360.120:FF:000003">
    <property type="entry name" value="tRNA modification GTPase MnmE"/>
    <property type="match status" value="1"/>
</dbReference>
<dbReference type="GO" id="GO:0042802">
    <property type="term" value="F:identical protein binding"/>
    <property type="evidence" value="ECO:0007669"/>
    <property type="project" value="UniProtKB-ARBA"/>
</dbReference>
<dbReference type="GO" id="GO:0046872">
    <property type="term" value="F:metal ion binding"/>
    <property type="evidence" value="ECO:0007669"/>
    <property type="project" value="UniProtKB-KW"/>
</dbReference>
<dbReference type="InterPro" id="IPR005225">
    <property type="entry name" value="Small_GTP-bd"/>
</dbReference>
<evidence type="ECO:0000256" key="6">
    <source>
        <dbReference type="ARBA" id="ARBA00022741"/>
    </source>
</evidence>
<evidence type="ECO:0000256" key="2">
    <source>
        <dbReference type="ARBA" id="ARBA00011043"/>
    </source>
</evidence>
<evidence type="ECO:0000256" key="3">
    <source>
        <dbReference type="ARBA" id="ARBA00022490"/>
    </source>
</evidence>
<keyword evidence="10" id="KW-0342">GTP-binding</keyword>
<dbReference type="GO" id="GO:0030488">
    <property type="term" value="P:tRNA methylation"/>
    <property type="evidence" value="ECO:0007669"/>
    <property type="project" value="TreeGrafter"/>
</dbReference>
<dbReference type="Pfam" id="PF12631">
    <property type="entry name" value="MnmE_helical"/>
    <property type="match status" value="1"/>
</dbReference>
<dbReference type="GO" id="GO:0009507">
    <property type="term" value="C:chloroplast"/>
    <property type="evidence" value="ECO:0007669"/>
    <property type="project" value="UniProtKB-SubCell"/>
</dbReference>
<keyword evidence="9" id="KW-0630">Potassium</keyword>
<dbReference type="SUPFAM" id="SSF52540">
    <property type="entry name" value="P-loop containing nucleoside triphosphate hydrolases"/>
    <property type="match status" value="1"/>
</dbReference>
<dbReference type="Pfam" id="PF10396">
    <property type="entry name" value="TrmE_N"/>
    <property type="match status" value="1"/>
</dbReference>
<dbReference type="EMBL" id="VSSQ01005050">
    <property type="protein sequence ID" value="MPM27656.1"/>
    <property type="molecule type" value="Genomic_DNA"/>
</dbReference>